<gene>
    <name evidence="6" type="ORF">SPHA_59881</name>
</gene>
<dbReference type="OrthoDB" id="5970at2759"/>
<dbReference type="CDD" id="cd12373">
    <property type="entry name" value="RRM_SRSF3_like"/>
    <property type="match status" value="1"/>
</dbReference>
<dbReference type="Pfam" id="PF00076">
    <property type="entry name" value="RRM_1"/>
    <property type="match status" value="1"/>
</dbReference>
<proteinExistence type="predicted"/>
<keyword evidence="1" id="KW-0862">Zinc</keyword>
<comment type="caution">
    <text evidence="6">The sequence shown here is derived from an EMBL/GenBank/DDBJ whole genome shotgun (WGS) entry which is preliminary data.</text>
</comment>
<evidence type="ECO:0000256" key="3">
    <source>
        <dbReference type="SAM" id="MobiDB-lite"/>
    </source>
</evidence>
<dbReference type="Gene3D" id="3.30.70.330">
    <property type="match status" value="1"/>
</dbReference>
<keyword evidence="7" id="KW-1185">Reference proteome</keyword>
<feature type="domain" description="CCHC-type" evidence="5">
    <location>
        <begin position="128"/>
        <end position="142"/>
    </location>
</feature>
<dbReference type="PANTHER" id="PTHR23147">
    <property type="entry name" value="SERINE/ARGININE RICH SPLICING FACTOR"/>
    <property type="match status" value="1"/>
</dbReference>
<dbReference type="SMART" id="SM00360">
    <property type="entry name" value="RRM"/>
    <property type="match status" value="1"/>
</dbReference>
<dbReference type="InterPro" id="IPR035979">
    <property type="entry name" value="RBD_domain_sf"/>
</dbReference>
<evidence type="ECO:0000313" key="7">
    <source>
        <dbReference type="Proteomes" id="UP000597762"/>
    </source>
</evidence>
<dbReference type="Gene3D" id="4.10.60.10">
    <property type="entry name" value="Zinc finger, CCHC-type"/>
    <property type="match status" value="1"/>
</dbReference>
<dbReference type="PROSITE" id="PS50158">
    <property type="entry name" value="ZF_CCHC"/>
    <property type="match status" value="1"/>
</dbReference>
<name>A0A812DWL6_ACAPH</name>
<dbReference type="InterPro" id="IPR012677">
    <property type="entry name" value="Nucleotide-bd_a/b_plait_sf"/>
</dbReference>
<evidence type="ECO:0000259" key="4">
    <source>
        <dbReference type="PROSITE" id="PS50102"/>
    </source>
</evidence>
<dbReference type="SUPFAM" id="SSF54928">
    <property type="entry name" value="RNA-binding domain, RBD"/>
    <property type="match status" value="1"/>
</dbReference>
<dbReference type="AlphaFoldDB" id="A0A812DWL6"/>
<accession>A0A812DWL6</accession>
<dbReference type="EMBL" id="CAHIKZ030004150">
    <property type="protein sequence ID" value="CAE1307894.1"/>
    <property type="molecule type" value="Genomic_DNA"/>
</dbReference>
<dbReference type="GO" id="GO:0003723">
    <property type="term" value="F:RNA binding"/>
    <property type="evidence" value="ECO:0007669"/>
    <property type="project" value="UniProtKB-UniRule"/>
</dbReference>
<sequence length="260" mass="29461">MSNTENRRRNEIEKKLFSSEVFKGLKMDCKIYVGDLPRDASEKELERAFCYYGPLRSVWVARNPAGFAFVEFEDPRDAEDAVRALDGTNICGSRVRVEHSTGKVRPKPWMRGGRGPPRNRRPFHPEDRCFECGDRGHYAYDCSRYRRTGRSRSSRRRSRTFLLHKDVGKSASLHHDLRFHHPSLNNQLPPFCLIIGVDDSTTTLREINPVTHLIVKIFIDHRVHPGPDPDPEEVTLGAGAEVEAVVGPLEESVGVAAGTE</sequence>
<keyword evidence="1" id="KW-0479">Metal-binding</keyword>
<keyword evidence="1" id="KW-0863">Zinc-finger</keyword>
<reference evidence="6" key="1">
    <citation type="submission" date="2021-01" db="EMBL/GenBank/DDBJ databases">
        <authorList>
            <person name="Li R."/>
            <person name="Bekaert M."/>
        </authorList>
    </citation>
    <scope>NUCLEOTIDE SEQUENCE</scope>
    <source>
        <strain evidence="6">Farmed</strain>
    </source>
</reference>
<keyword evidence="2" id="KW-0694">RNA-binding</keyword>
<dbReference type="FunFam" id="3.30.70.330:FF:000078">
    <property type="entry name" value="serine/arginine-rich splicing factor 7 isoform X1"/>
    <property type="match status" value="1"/>
</dbReference>
<dbReference type="Proteomes" id="UP000597762">
    <property type="component" value="Unassembled WGS sequence"/>
</dbReference>
<dbReference type="InterPro" id="IPR000504">
    <property type="entry name" value="RRM_dom"/>
</dbReference>
<dbReference type="PROSITE" id="PS50102">
    <property type="entry name" value="RRM"/>
    <property type="match status" value="1"/>
</dbReference>
<evidence type="ECO:0000256" key="2">
    <source>
        <dbReference type="PROSITE-ProRule" id="PRU00176"/>
    </source>
</evidence>
<protein>
    <submittedName>
        <fullName evidence="6">SFRS7</fullName>
    </submittedName>
</protein>
<dbReference type="SUPFAM" id="SSF57756">
    <property type="entry name" value="Retrovirus zinc finger-like domains"/>
    <property type="match status" value="1"/>
</dbReference>
<evidence type="ECO:0000313" key="6">
    <source>
        <dbReference type="EMBL" id="CAE1307894.1"/>
    </source>
</evidence>
<dbReference type="GO" id="GO:0008270">
    <property type="term" value="F:zinc ion binding"/>
    <property type="evidence" value="ECO:0007669"/>
    <property type="project" value="UniProtKB-KW"/>
</dbReference>
<evidence type="ECO:0000259" key="5">
    <source>
        <dbReference type="PROSITE" id="PS50158"/>
    </source>
</evidence>
<dbReference type="InterPro" id="IPR050907">
    <property type="entry name" value="SRSF"/>
</dbReference>
<feature type="domain" description="RRM" evidence="4">
    <location>
        <begin position="29"/>
        <end position="102"/>
    </location>
</feature>
<feature type="region of interest" description="Disordered" evidence="3">
    <location>
        <begin position="102"/>
        <end position="121"/>
    </location>
</feature>
<dbReference type="InterPro" id="IPR001878">
    <property type="entry name" value="Znf_CCHC"/>
</dbReference>
<evidence type="ECO:0000256" key="1">
    <source>
        <dbReference type="PROSITE-ProRule" id="PRU00047"/>
    </source>
</evidence>
<organism evidence="6 7">
    <name type="scientific">Acanthosepion pharaonis</name>
    <name type="common">Pharaoh cuttlefish</name>
    <name type="synonym">Sepia pharaonis</name>
    <dbReference type="NCBI Taxonomy" id="158019"/>
    <lineage>
        <taxon>Eukaryota</taxon>
        <taxon>Metazoa</taxon>
        <taxon>Spiralia</taxon>
        <taxon>Lophotrochozoa</taxon>
        <taxon>Mollusca</taxon>
        <taxon>Cephalopoda</taxon>
        <taxon>Coleoidea</taxon>
        <taxon>Decapodiformes</taxon>
        <taxon>Sepiida</taxon>
        <taxon>Sepiina</taxon>
        <taxon>Sepiidae</taxon>
        <taxon>Acanthosepion</taxon>
    </lineage>
</organism>
<dbReference type="InterPro" id="IPR036875">
    <property type="entry name" value="Znf_CCHC_sf"/>
</dbReference>